<dbReference type="Proteomes" id="UP001148629">
    <property type="component" value="Unassembled WGS sequence"/>
</dbReference>
<sequence length="368" mass="41032">MGIAANSLFQAQFVANLSALLPELGAKTPLWLFNHSDDVWAQDFIEPGYSSIPGPDGPISIRIHIRSGQDDRVAGRQVFEWVRGTGVGAVQSLEGSGNDLHSMGNVETIPPYELKGKKYPAGRIIIGSRNNWQHHNLPFFQAQVLQDPVILDTEWLFIGHVDEFIQFLPADNERGWVLMVDDPIAGIDMFEKLITEGYGDVKAFSRAQDIWQDAEQGFNITVPQYTISKLLKAPGFIDLNKECAKRIEANLEIVKKATGVTDGEIFRLPALLEQARFRGNETLRAGAVYPGIINGVVLNDGHYLAPDPWGPIINGTDVLAEDARMMYKRAANMNATFIDDWLSHHGYYGEVHCGTNTIRKADAPWWKY</sequence>
<proteinExistence type="predicted"/>
<dbReference type="EMBL" id="JANRMS010000365">
    <property type="protein sequence ID" value="KAJ3541211.1"/>
    <property type="molecule type" value="Genomic_DNA"/>
</dbReference>
<name>A0ACC1SJX4_9HYPO</name>
<gene>
    <name evidence="1" type="ORF">NM208_g4716</name>
</gene>
<protein>
    <submittedName>
        <fullName evidence="1">Uncharacterized protein</fullName>
    </submittedName>
</protein>
<accession>A0ACC1SJX4</accession>
<evidence type="ECO:0000313" key="2">
    <source>
        <dbReference type="Proteomes" id="UP001148629"/>
    </source>
</evidence>
<reference evidence="1" key="1">
    <citation type="submission" date="2022-08" db="EMBL/GenBank/DDBJ databases">
        <title>Genome Sequence of Fusarium decemcellulare.</title>
        <authorList>
            <person name="Buettner E."/>
        </authorList>
    </citation>
    <scope>NUCLEOTIDE SEQUENCE</scope>
    <source>
        <strain evidence="1">Babe19</strain>
    </source>
</reference>
<evidence type="ECO:0000313" key="1">
    <source>
        <dbReference type="EMBL" id="KAJ3541211.1"/>
    </source>
</evidence>
<organism evidence="1 2">
    <name type="scientific">Fusarium decemcellulare</name>
    <dbReference type="NCBI Taxonomy" id="57161"/>
    <lineage>
        <taxon>Eukaryota</taxon>
        <taxon>Fungi</taxon>
        <taxon>Dikarya</taxon>
        <taxon>Ascomycota</taxon>
        <taxon>Pezizomycotina</taxon>
        <taxon>Sordariomycetes</taxon>
        <taxon>Hypocreomycetidae</taxon>
        <taxon>Hypocreales</taxon>
        <taxon>Nectriaceae</taxon>
        <taxon>Fusarium</taxon>
        <taxon>Fusarium decemcellulare species complex</taxon>
    </lineage>
</organism>
<comment type="caution">
    <text evidence="1">The sequence shown here is derived from an EMBL/GenBank/DDBJ whole genome shotgun (WGS) entry which is preliminary data.</text>
</comment>
<keyword evidence="2" id="KW-1185">Reference proteome</keyword>